<evidence type="ECO:0000256" key="1">
    <source>
        <dbReference type="SAM" id="Coils"/>
    </source>
</evidence>
<keyword evidence="3" id="KW-1133">Transmembrane helix</keyword>
<feature type="region of interest" description="Disordered" evidence="2">
    <location>
        <begin position="343"/>
        <end position="364"/>
    </location>
</feature>
<proteinExistence type="predicted"/>
<name>A0A6J2YUN7_SITOR</name>
<feature type="transmembrane region" description="Helical" evidence="3">
    <location>
        <begin position="7"/>
        <end position="27"/>
    </location>
</feature>
<gene>
    <name evidence="5" type="primary">LOC115890794</name>
</gene>
<dbReference type="KEGG" id="soy:115890794"/>
<organism evidence="4 5">
    <name type="scientific">Sitophilus oryzae</name>
    <name type="common">Rice weevil</name>
    <name type="synonym">Curculio oryzae</name>
    <dbReference type="NCBI Taxonomy" id="7048"/>
    <lineage>
        <taxon>Eukaryota</taxon>
        <taxon>Metazoa</taxon>
        <taxon>Ecdysozoa</taxon>
        <taxon>Arthropoda</taxon>
        <taxon>Hexapoda</taxon>
        <taxon>Insecta</taxon>
        <taxon>Pterygota</taxon>
        <taxon>Neoptera</taxon>
        <taxon>Endopterygota</taxon>
        <taxon>Coleoptera</taxon>
        <taxon>Polyphaga</taxon>
        <taxon>Cucujiformia</taxon>
        <taxon>Curculionidae</taxon>
        <taxon>Dryophthorinae</taxon>
        <taxon>Sitophilus</taxon>
    </lineage>
</organism>
<feature type="coiled-coil region" evidence="1">
    <location>
        <begin position="395"/>
        <end position="429"/>
    </location>
</feature>
<dbReference type="GeneID" id="115890794"/>
<protein>
    <submittedName>
        <fullName evidence="5">Probable kinetochore protein NDC80 isoform X1</fullName>
    </submittedName>
</protein>
<sequence>MKVCWKALVGYGFVFWIVLCITDLLGITNVHKYSKEFDELYEKPLIVQNLKKTVEPHLNKVEFRGVKFGWTLLVWNLVTFCISIVICSIGRSVVWSVWEIFRNYKNKMIYSRQQFNNSQYTRIVTSGSKIPIIVRQQLMRSSDTILQKSEISSKVTIDKSCPNLLIRRSGSNLSTATDFAGNGYRSFRHSHCYNGGSGLSTEQQLHSQCLKLKDDLHRLQASSLKEHAVLSRKIDALTKDKREMTKQLTVVQKENRAATQQLEELIEEKATLLKKLETAAKDFKTNTKTKKLALAKLEEVNNNIEDLRQQLEQVTRDKEILEKKLRLLETEYNKLHERYIQAQQNSYRRSHDDNLPERDESGSKAQTTVIEKLSFCADNSIPPTVQKTVNVLASVSQTEFDMKIIQEKIKQLERNLENLNVGCDNFENYRGPDQLESDLSESIIEPTTDSLNRVEGSRSTFSGYSSNNSPRLKYWSEKVSGLIGNSHNQFSKIHALASRVQEKAKQFGSIKLSEGDSTLEEDSSQSDERVPKRLVSSSIAFKNFLKSLNNIDTVNNQ</sequence>
<evidence type="ECO:0000256" key="3">
    <source>
        <dbReference type="SAM" id="Phobius"/>
    </source>
</evidence>
<reference evidence="5" key="1">
    <citation type="submission" date="2025-08" db="UniProtKB">
        <authorList>
            <consortium name="RefSeq"/>
        </authorList>
    </citation>
    <scope>IDENTIFICATION</scope>
    <source>
        <tissue evidence="5">Gonads</tissue>
    </source>
</reference>
<dbReference type="RefSeq" id="XP_030766994.1">
    <property type="nucleotide sequence ID" value="XM_030911134.1"/>
</dbReference>
<evidence type="ECO:0000256" key="2">
    <source>
        <dbReference type="SAM" id="MobiDB-lite"/>
    </source>
</evidence>
<accession>A0A6J2YUN7</accession>
<feature type="transmembrane region" description="Helical" evidence="3">
    <location>
        <begin position="73"/>
        <end position="98"/>
    </location>
</feature>
<dbReference type="OrthoDB" id="6783494at2759"/>
<feature type="compositionally biased region" description="Basic and acidic residues" evidence="2">
    <location>
        <begin position="349"/>
        <end position="362"/>
    </location>
</feature>
<keyword evidence="3" id="KW-0812">Transmembrane</keyword>
<dbReference type="AlphaFoldDB" id="A0A6J2YUN7"/>
<evidence type="ECO:0000313" key="4">
    <source>
        <dbReference type="Proteomes" id="UP000504635"/>
    </source>
</evidence>
<keyword evidence="4" id="KW-1185">Reference proteome</keyword>
<keyword evidence="3" id="KW-0472">Membrane</keyword>
<keyword evidence="1" id="KW-0175">Coiled coil</keyword>
<dbReference type="InParanoid" id="A0A6J2YUN7"/>
<evidence type="ECO:0000313" key="5">
    <source>
        <dbReference type="RefSeq" id="XP_030766994.1"/>
    </source>
</evidence>
<dbReference type="Proteomes" id="UP000504635">
    <property type="component" value="Unplaced"/>
</dbReference>